<name>A0A1J4M9Y9_9CRYT</name>
<evidence type="ECO:0000313" key="4">
    <source>
        <dbReference type="Proteomes" id="UP000186804"/>
    </source>
</evidence>
<organism evidence="3 4">
    <name type="scientific">Cryptosporidium andersoni</name>
    <dbReference type="NCBI Taxonomy" id="117008"/>
    <lineage>
        <taxon>Eukaryota</taxon>
        <taxon>Sar</taxon>
        <taxon>Alveolata</taxon>
        <taxon>Apicomplexa</taxon>
        <taxon>Conoidasida</taxon>
        <taxon>Coccidia</taxon>
        <taxon>Eucoccidiorida</taxon>
        <taxon>Eimeriorina</taxon>
        <taxon>Cryptosporidiidae</taxon>
        <taxon>Cryptosporidium</taxon>
    </lineage>
</organism>
<keyword evidence="4" id="KW-1185">Reference proteome</keyword>
<evidence type="ECO:0000256" key="2">
    <source>
        <dbReference type="SAM" id="Phobius"/>
    </source>
</evidence>
<protein>
    <recommendedName>
        <fullName evidence="5">Serine aminopeptidase S33 domain-containing protein</fullName>
    </recommendedName>
</protein>
<dbReference type="AlphaFoldDB" id="A0A1J4M9Y9"/>
<reference evidence="3 4" key="1">
    <citation type="submission" date="2016-10" db="EMBL/GenBank/DDBJ databases">
        <title>Reductive evolution of mitochondrial metabolism and differential evolution of invasion-related proteins in Cryptosporidium.</title>
        <authorList>
            <person name="Liu S."/>
            <person name="Roellig D.M."/>
            <person name="Guo Y."/>
            <person name="Li N."/>
            <person name="Frace M.A."/>
            <person name="Tang K."/>
            <person name="Zhang L."/>
            <person name="Feng Y."/>
            <person name="Xiao L."/>
        </authorList>
    </citation>
    <scope>NUCLEOTIDE SEQUENCE [LARGE SCALE GENOMIC DNA]</scope>
    <source>
        <strain evidence="3">30847</strain>
    </source>
</reference>
<feature type="transmembrane region" description="Helical" evidence="2">
    <location>
        <begin position="6"/>
        <end position="29"/>
    </location>
</feature>
<dbReference type="GeneID" id="92366064"/>
<keyword evidence="2" id="KW-1133">Transmembrane helix</keyword>
<proteinExistence type="predicted"/>
<dbReference type="InterPro" id="IPR050261">
    <property type="entry name" value="FrsA_esterase"/>
</dbReference>
<keyword evidence="2" id="KW-0472">Membrane</keyword>
<evidence type="ECO:0008006" key="5">
    <source>
        <dbReference type="Google" id="ProtNLM"/>
    </source>
</evidence>
<keyword evidence="2" id="KW-0812">Transmembrane</keyword>
<sequence>MFSSTFFYLGCIIGLVSYTLYTLRSVIVVTQTRPYKFIKDNNEVKIQYCIRTNHYFESKSSDKLHAWLYRPSIQKDSSAVRPVILMAVGLGTQKDFNIYVHYANLLCSNGIATFIFDYSHFGGSEGTPRNLIDPIKQRNEIKSAIDYIYNNDEIDYLLNQTNNSARKSLCLWGTSFAGGMVFLTYSDVREEMITGTPSPLIHCIVAHIPFLNKISVLEHIQIRGIQNTLNSLILVVLDKISSVIFKDISLNIPIVSKVGTSVMKLSDTDYKEWENIRIRDEKSNLLNNWVNLTPARSLWNMLKHTNPTLKAEYVDIPILLLPAMSDCFLNITKVIEFAAKIDKKCVNCTRILALDGGHFSFKTGNETKKLIKEVSKFIYDSIYVNKSV</sequence>
<dbReference type="Gene3D" id="3.40.50.1820">
    <property type="entry name" value="alpha/beta hydrolase"/>
    <property type="match status" value="1"/>
</dbReference>
<gene>
    <name evidence="3" type="ORF">cand_018790</name>
</gene>
<evidence type="ECO:0000313" key="3">
    <source>
        <dbReference type="EMBL" id="OII71040.1"/>
    </source>
</evidence>
<dbReference type="SUPFAM" id="SSF53474">
    <property type="entry name" value="alpha/beta-Hydrolases"/>
    <property type="match status" value="1"/>
</dbReference>
<dbReference type="Proteomes" id="UP000186804">
    <property type="component" value="Unassembled WGS sequence"/>
</dbReference>
<evidence type="ECO:0000256" key="1">
    <source>
        <dbReference type="ARBA" id="ARBA00022801"/>
    </source>
</evidence>
<dbReference type="RefSeq" id="XP_067066409.1">
    <property type="nucleotide sequence ID" value="XM_067212112.1"/>
</dbReference>
<dbReference type="GO" id="GO:0016788">
    <property type="term" value="F:hydrolase activity, acting on ester bonds"/>
    <property type="evidence" value="ECO:0007669"/>
    <property type="project" value="UniProtKB-ARBA"/>
</dbReference>
<dbReference type="OrthoDB" id="2498029at2759"/>
<accession>A0A1J4M9Y9</accession>
<dbReference type="EMBL" id="LRBS01000125">
    <property type="protein sequence ID" value="OII71040.1"/>
    <property type="molecule type" value="Genomic_DNA"/>
</dbReference>
<dbReference type="PANTHER" id="PTHR22946">
    <property type="entry name" value="DIENELACTONE HYDROLASE DOMAIN-CONTAINING PROTEIN-RELATED"/>
    <property type="match status" value="1"/>
</dbReference>
<keyword evidence="1" id="KW-0378">Hydrolase</keyword>
<comment type="caution">
    <text evidence="3">The sequence shown here is derived from an EMBL/GenBank/DDBJ whole genome shotgun (WGS) entry which is preliminary data.</text>
</comment>
<dbReference type="PANTHER" id="PTHR22946:SF9">
    <property type="entry name" value="POLYKETIDE TRANSFERASE AF380"/>
    <property type="match status" value="1"/>
</dbReference>
<dbReference type="InterPro" id="IPR029058">
    <property type="entry name" value="AB_hydrolase_fold"/>
</dbReference>
<dbReference type="VEuPathDB" id="CryptoDB:cand_018790"/>